<reference evidence="1" key="1">
    <citation type="journal article" date="2023" name="Access Microbiol">
        <title>De-novo genome assembly for Akanthomyces muscarius, a biocontrol agent of insect agricultural pests.</title>
        <authorList>
            <person name="Erdos Z."/>
            <person name="Studholme D.J."/>
            <person name="Raymond B."/>
            <person name="Sharma M."/>
        </authorList>
    </citation>
    <scope>NUCLEOTIDE SEQUENCE</scope>
    <source>
        <strain evidence="1">Ve6</strain>
    </source>
</reference>
<proteinExistence type="predicted"/>
<dbReference type="Proteomes" id="UP001144673">
    <property type="component" value="Chromosome 1"/>
</dbReference>
<sequence length="338" mass="38901">MKQKLQNSVQSMEMAVLFRIQRASSSSIRRATSFHLSSLVSEACQLRTTSSTVSTSTTKNPSVISISGHENAWRKMAKSSAWIWSCPDILEAEGRAHCLSALKYNERFDPQTANIDLRIDWMDFTLDVLTARDSVFLYFLRSTAKERNPSTELQLVDAAFHFHRGELEMQNSNHQRPYMDLGRCVQQLETLLSEEAKRSHSYFEIAINEFGYACLTQWKPDEALRESQRSYTILRDLRQLTKQATTMAQMNMALVHDSLGHHEKSAQMFEQVLAKRIEQLGEDDHSSFVGKPYLGWGNAMAAQGRLDKSFKLQVRCLEHKRSVGNLHHQDWRWLGQRL</sequence>
<dbReference type="RefSeq" id="XP_056058855.1">
    <property type="nucleotide sequence ID" value="XM_056203391.1"/>
</dbReference>
<evidence type="ECO:0000313" key="1">
    <source>
        <dbReference type="EMBL" id="KAJ4163940.1"/>
    </source>
</evidence>
<organism evidence="1 2">
    <name type="scientific">Akanthomyces muscarius</name>
    <name type="common">Entomopathogenic fungus</name>
    <name type="synonym">Lecanicillium muscarium</name>
    <dbReference type="NCBI Taxonomy" id="2231603"/>
    <lineage>
        <taxon>Eukaryota</taxon>
        <taxon>Fungi</taxon>
        <taxon>Dikarya</taxon>
        <taxon>Ascomycota</taxon>
        <taxon>Pezizomycotina</taxon>
        <taxon>Sordariomycetes</taxon>
        <taxon>Hypocreomycetidae</taxon>
        <taxon>Hypocreales</taxon>
        <taxon>Cordycipitaceae</taxon>
        <taxon>Akanthomyces</taxon>
    </lineage>
</organism>
<dbReference type="SUPFAM" id="SSF48452">
    <property type="entry name" value="TPR-like"/>
    <property type="match status" value="1"/>
</dbReference>
<dbReference type="Gene3D" id="1.25.40.10">
    <property type="entry name" value="Tetratricopeptide repeat domain"/>
    <property type="match status" value="1"/>
</dbReference>
<protein>
    <submittedName>
        <fullName evidence="1">Uncharacterized protein</fullName>
    </submittedName>
</protein>
<keyword evidence="2" id="KW-1185">Reference proteome</keyword>
<dbReference type="InterPro" id="IPR011990">
    <property type="entry name" value="TPR-like_helical_dom_sf"/>
</dbReference>
<comment type="caution">
    <text evidence="1">The sequence shown here is derived from an EMBL/GenBank/DDBJ whole genome shotgun (WGS) entry which is preliminary data.</text>
</comment>
<dbReference type="GeneID" id="80892796"/>
<accession>A0A9W8QMX7</accession>
<dbReference type="EMBL" id="JAJHUN010000001">
    <property type="protein sequence ID" value="KAJ4163940.1"/>
    <property type="molecule type" value="Genomic_DNA"/>
</dbReference>
<evidence type="ECO:0000313" key="2">
    <source>
        <dbReference type="Proteomes" id="UP001144673"/>
    </source>
</evidence>
<dbReference type="AlphaFoldDB" id="A0A9W8QMX7"/>
<gene>
    <name evidence="1" type="ORF">LMH87_005637</name>
</gene>
<dbReference type="KEGG" id="amus:LMH87_005637"/>
<name>A0A9W8QMX7_AKAMU</name>